<feature type="domain" description="2-oxoacid dehydrogenase acyltransferase catalytic" evidence="1">
    <location>
        <begin position="182"/>
        <end position="263"/>
    </location>
</feature>
<dbReference type="InterPro" id="IPR023213">
    <property type="entry name" value="CAT-like_dom_sf"/>
</dbReference>
<reference evidence="2 3" key="2">
    <citation type="journal article" date="2024" name="Int. J. Syst. Evol. Microbiol.">
        <title>Promethearchaeum syntrophicum gen. nov., sp. nov., an anaerobic, obligately syntrophic archaeon, the first isolate of the lineage 'Asgard' archaea, and proposal of the new archaeal phylum Promethearchaeota phyl. nov. and kingdom Promethearchaeati regn. nov.</title>
        <authorList>
            <person name="Imachi H."/>
            <person name="Nobu M.K."/>
            <person name="Kato S."/>
            <person name="Takaki Y."/>
            <person name="Miyazaki M."/>
            <person name="Miyata M."/>
            <person name="Ogawara M."/>
            <person name="Saito Y."/>
            <person name="Sakai S."/>
            <person name="Tahara Y.O."/>
            <person name="Takano Y."/>
            <person name="Tasumi E."/>
            <person name="Uematsu K."/>
            <person name="Yoshimura T."/>
            <person name="Itoh T."/>
            <person name="Ohkuma M."/>
            <person name="Takai K."/>
        </authorList>
    </citation>
    <scope>NUCLEOTIDE SEQUENCE [LARGE SCALE GENOMIC DNA]</scope>
    <source>
        <strain evidence="2 3">MK-D1</strain>
    </source>
</reference>
<dbReference type="InterPro" id="IPR001078">
    <property type="entry name" value="2-oxoacid_DH_actylTfrase"/>
</dbReference>
<sequence>MKKNISFIEKNISRNQRLIDDYTTEAKSKNLIWAFTEMDITEAQKKLRAYKENGVKISFTAFLIACYARSAEKYKYPINTLRYKKKKYITFDEVDVMTNIERTIDGVKKPVNYTVRNAHKKTLREINDELNEARTVKKVALTTGNKGGKKLLKLVPKLPRFLRKIIIHKTFIDPFLKKKLLGTIGLSAVGMFGKDINQLGWMIHITPHTISVGVGSIEKKFEMQKDGNIKEREFLAVTIAMDHAIIDGGPATRFFRDFYLMLRDNCLEADWCFKSL</sequence>
<dbReference type="EMBL" id="CP042905">
    <property type="protein sequence ID" value="QEE15659.1"/>
    <property type="molecule type" value="Genomic_DNA"/>
</dbReference>
<evidence type="ECO:0000313" key="3">
    <source>
        <dbReference type="Proteomes" id="UP000321408"/>
    </source>
</evidence>
<dbReference type="Proteomes" id="UP000321408">
    <property type="component" value="Chromosome"/>
</dbReference>
<gene>
    <name evidence="2" type="ORF">DSAG12_01486</name>
</gene>
<dbReference type="Gene3D" id="3.30.559.10">
    <property type="entry name" value="Chloramphenicol acetyltransferase-like domain"/>
    <property type="match status" value="1"/>
</dbReference>
<accession>A0A5B9D927</accession>
<dbReference type="OrthoDB" id="56234at2157"/>
<dbReference type="KEGG" id="psyt:DSAG12_01486"/>
<keyword evidence="3" id="KW-1185">Reference proteome</keyword>
<dbReference type="AlphaFoldDB" id="A0A5B9D927"/>
<protein>
    <submittedName>
        <fullName evidence="2">2-oxo acid dehydrogenase subunit E2</fullName>
    </submittedName>
</protein>
<dbReference type="SUPFAM" id="SSF52777">
    <property type="entry name" value="CoA-dependent acyltransferases"/>
    <property type="match status" value="1"/>
</dbReference>
<organism evidence="2 3">
    <name type="scientific">Promethearchaeum syntrophicum</name>
    <dbReference type="NCBI Taxonomy" id="2594042"/>
    <lineage>
        <taxon>Archaea</taxon>
        <taxon>Promethearchaeati</taxon>
        <taxon>Promethearchaeota</taxon>
        <taxon>Promethearchaeia</taxon>
        <taxon>Promethearchaeales</taxon>
        <taxon>Promethearchaeaceae</taxon>
        <taxon>Promethearchaeum</taxon>
    </lineage>
</organism>
<dbReference type="GeneID" id="41329480"/>
<evidence type="ECO:0000259" key="1">
    <source>
        <dbReference type="Pfam" id="PF00198"/>
    </source>
</evidence>
<evidence type="ECO:0000313" key="2">
    <source>
        <dbReference type="EMBL" id="QEE15659.1"/>
    </source>
</evidence>
<reference evidence="2 3" key="1">
    <citation type="journal article" date="2020" name="Nature">
        <title>Isolation of an archaeon at the prokaryote-eukaryote interface.</title>
        <authorList>
            <person name="Imachi H."/>
            <person name="Nobu M.K."/>
            <person name="Nakahara N."/>
            <person name="Morono Y."/>
            <person name="Ogawara M."/>
            <person name="Takaki Y."/>
            <person name="Takano Y."/>
            <person name="Uematsu K."/>
            <person name="Ikuta T."/>
            <person name="Ito M."/>
            <person name="Matsui Y."/>
            <person name="Miyazaki M."/>
            <person name="Murata K."/>
            <person name="Saito Y."/>
            <person name="Sakai S."/>
            <person name="Song C."/>
            <person name="Tasumi E."/>
            <person name="Yamanaka Y."/>
            <person name="Yamaguchi T."/>
            <person name="Kamagata Y."/>
            <person name="Tamaki H."/>
            <person name="Takai K."/>
        </authorList>
    </citation>
    <scope>NUCLEOTIDE SEQUENCE [LARGE SCALE GENOMIC DNA]</scope>
    <source>
        <strain evidence="2 3">MK-D1</strain>
    </source>
</reference>
<dbReference type="RefSeq" id="WP_147662561.1">
    <property type="nucleotide sequence ID" value="NZ_CP042905.2"/>
</dbReference>
<dbReference type="GO" id="GO:0016746">
    <property type="term" value="F:acyltransferase activity"/>
    <property type="evidence" value="ECO:0007669"/>
    <property type="project" value="InterPro"/>
</dbReference>
<dbReference type="Pfam" id="PF00198">
    <property type="entry name" value="2-oxoacid_dh"/>
    <property type="match status" value="1"/>
</dbReference>
<name>A0A5B9D927_9ARCH</name>
<proteinExistence type="predicted"/>